<dbReference type="EMBL" id="KK122374">
    <property type="protein sequence ID" value="KFM82604.1"/>
    <property type="molecule type" value="Genomic_DNA"/>
</dbReference>
<name>A0A087UZ15_STEMI</name>
<organism evidence="4 5">
    <name type="scientific">Stegodyphus mimosarum</name>
    <name type="common">African social velvet spider</name>
    <dbReference type="NCBI Taxonomy" id="407821"/>
    <lineage>
        <taxon>Eukaryota</taxon>
        <taxon>Metazoa</taxon>
        <taxon>Ecdysozoa</taxon>
        <taxon>Arthropoda</taxon>
        <taxon>Chelicerata</taxon>
        <taxon>Arachnida</taxon>
        <taxon>Araneae</taxon>
        <taxon>Araneomorphae</taxon>
        <taxon>Entelegynae</taxon>
        <taxon>Eresoidea</taxon>
        <taxon>Eresidae</taxon>
        <taxon>Stegodyphus</taxon>
    </lineage>
</organism>
<evidence type="ECO:0000256" key="3">
    <source>
        <dbReference type="RuleBase" id="RU000363"/>
    </source>
</evidence>
<dbReference type="FunFam" id="3.40.50.720:FF:000047">
    <property type="entry name" value="NADP-dependent L-serine/L-allo-threonine dehydrogenase"/>
    <property type="match status" value="1"/>
</dbReference>
<dbReference type="PRINTS" id="PR00081">
    <property type="entry name" value="GDHRDH"/>
</dbReference>
<proteinExistence type="inferred from homology"/>
<dbReference type="OMA" id="WRWMWET"/>
<evidence type="ECO:0000256" key="1">
    <source>
        <dbReference type="ARBA" id="ARBA00006484"/>
    </source>
</evidence>
<keyword evidence="2" id="KW-0560">Oxidoreductase</keyword>
<evidence type="ECO:0000313" key="4">
    <source>
        <dbReference type="EMBL" id="KFM82604.1"/>
    </source>
</evidence>
<evidence type="ECO:0000256" key="2">
    <source>
        <dbReference type="ARBA" id="ARBA00023002"/>
    </source>
</evidence>
<feature type="non-terminal residue" evidence="4">
    <location>
        <position position="236"/>
    </location>
</feature>
<reference evidence="4 5" key="1">
    <citation type="submission" date="2013-11" db="EMBL/GenBank/DDBJ databases">
        <title>Genome sequencing of Stegodyphus mimosarum.</title>
        <authorList>
            <person name="Bechsgaard J."/>
        </authorList>
    </citation>
    <scope>NUCLEOTIDE SEQUENCE [LARGE SCALE GENOMIC DNA]</scope>
</reference>
<dbReference type="InterPro" id="IPR036291">
    <property type="entry name" value="NAD(P)-bd_dom_sf"/>
</dbReference>
<keyword evidence="5" id="KW-1185">Reference proteome</keyword>
<protein>
    <submittedName>
        <fullName evidence="4">Dehydrogenase/reductase SDR family member 11</fullName>
    </submittedName>
</protein>
<dbReference type="PRINTS" id="PR00080">
    <property type="entry name" value="SDRFAMILY"/>
</dbReference>
<dbReference type="STRING" id="407821.A0A087UZ15"/>
<dbReference type="Pfam" id="PF00106">
    <property type="entry name" value="adh_short"/>
    <property type="match status" value="1"/>
</dbReference>
<dbReference type="PANTHER" id="PTHR43115:SF4">
    <property type="entry name" value="DEHYDROGENASE_REDUCTASE SDR FAMILY MEMBER 11"/>
    <property type="match status" value="1"/>
</dbReference>
<dbReference type="Proteomes" id="UP000054359">
    <property type="component" value="Unassembled WGS sequence"/>
</dbReference>
<dbReference type="PANTHER" id="PTHR43115">
    <property type="entry name" value="DEHYDROGENASE/REDUCTASE SDR FAMILY MEMBER 11"/>
    <property type="match status" value="1"/>
</dbReference>
<dbReference type="GO" id="GO:0016616">
    <property type="term" value="F:oxidoreductase activity, acting on the CH-OH group of donors, NAD or NADP as acceptor"/>
    <property type="evidence" value="ECO:0007669"/>
    <property type="project" value="UniProtKB-ARBA"/>
</dbReference>
<evidence type="ECO:0000313" key="5">
    <source>
        <dbReference type="Proteomes" id="UP000054359"/>
    </source>
</evidence>
<dbReference type="OrthoDB" id="6427306at2759"/>
<dbReference type="SUPFAM" id="SSF51735">
    <property type="entry name" value="NAD(P)-binding Rossmann-fold domains"/>
    <property type="match status" value="1"/>
</dbReference>
<gene>
    <name evidence="4" type="ORF">X975_07342</name>
</gene>
<comment type="similarity">
    <text evidence="1 3">Belongs to the short-chain dehydrogenases/reductases (SDR) family.</text>
</comment>
<sequence length="236" mass="26243">MDRWNGSIALVTGASTGIGAAICRELVKHGMKVVGCARNVQRIQAMAEEETVVQSPGSIIPIKCDLTKEDEILSMFDKIRRTLGRLDVCINNAGLSFDCTLLEGRTEDWRTMLDVNVLALCICSREAVKLMREVHLDDGQIIQISSMSGHRIPAMDISMYAGTKFMVRALTEGLRRELRAAKSHIRVASISPGLVETEFEYRCYKDNPDKATAIYTSIKCMQPEDIAQAVVYILKN</sequence>
<dbReference type="Gene3D" id="3.40.50.720">
    <property type="entry name" value="NAD(P)-binding Rossmann-like Domain"/>
    <property type="match status" value="1"/>
</dbReference>
<accession>A0A087UZ15</accession>
<dbReference type="InterPro" id="IPR002347">
    <property type="entry name" value="SDR_fam"/>
</dbReference>
<dbReference type="AlphaFoldDB" id="A0A087UZ15"/>